<reference evidence="1 2" key="1">
    <citation type="submission" date="2019-07" db="EMBL/GenBank/DDBJ databases">
        <title>Whole genome shotgun sequence of Alkalibacillus haloalkaliphilus NBRC 103110.</title>
        <authorList>
            <person name="Hosoyama A."/>
            <person name="Uohara A."/>
            <person name="Ohji S."/>
            <person name="Ichikawa N."/>
        </authorList>
    </citation>
    <scope>NUCLEOTIDE SEQUENCE [LARGE SCALE GENOMIC DNA]</scope>
    <source>
        <strain evidence="1 2">NBRC 103110</strain>
    </source>
</reference>
<evidence type="ECO:0000313" key="2">
    <source>
        <dbReference type="Proteomes" id="UP000321440"/>
    </source>
</evidence>
<comment type="caution">
    <text evidence="1">The sequence shown here is derived from an EMBL/GenBank/DDBJ whole genome shotgun (WGS) entry which is preliminary data.</text>
</comment>
<dbReference type="OrthoDB" id="2437675at2"/>
<sequence length="127" mass="14539">MRLKWTWIALIVVVVLFAVTTMSSDEEVEEMIVDTGEEQYTISGEDSLERFLGYWGEIEWGDHTMPNMERTQDVTVTHVLSDSEEELDYVIWFHDDGSATIVSPKAGEGIGEWDEEFGMLVETELLD</sequence>
<dbReference type="AlphaFoldDB" id="A0A511W861"/>
<keyword evidence="2" id="KW-1185">Reference proteome</keyword>
<dbReference type="EMBL" id="BJYA01000006">
    <property type="protein sequence ID" value="GEN45572.1"/>
    <property type="molecule type" value="Genomic_DNA"/>
</dbReference>
<dbReference type="RefSeq" id="WP_146815624.1">
    <property type="nucleotide sequence ID" value="NZ_BJYA01000006.1"/>
</dbReference>
<dbReference type="Proteomes" id="UP000321440">
    <property type="component" value="Unassembled WGS sequence"/>
</dbReference>
<gene>
    <name evidence="1" type="ORF">AHA02nite_13480</name>
</gene>
<organism evidence="1 2">
    <name type="scientific">Alkalibacillus haloalkaliphilus</name>
    <dbReference type="NCBI Taxonomy" id="94136"/>
    <lineage>
        <taxon>Bacteria</taxon>
        <taxon>Bacillati</taxon>
        <taxon>Bacillota</taxon>
        <taxon>Bacilli</taxon>
        <taxon>Bacillales</taxon>
        <taxon>Bacillaceae</taxon>
        <taxon>Alkalibacillus</taxon>
    </lineage>
</organism>
<protein>
    <submittedName>
        <fullName evidence="1">Uncharacterized protein</fullName>
    </submittedName>
</protein>
<name>A0A511W861_9BACI</name>
<evidence type="ECO:0000313" key="1">
    <source>
        <dbReference type="EMBL" id="GEN45572.1"/>
    </source>
</evidence>
<accession>A0A511W861</accession>
<proteinExistence type="predicted"/>